<feature type="compositionally biased region" description="Basic and acidic residues" evidence="1">
    <location>
        <begin position="1"/>
        <end position="15"/>
    </location>
</feature>
<feature type="transmembrane region" description="Helical" evidence="2">
    <location>
        <begin position="397"/>
        <end position="419"/>
    </location>
</feature>
<feature type="transmembrane region" description="Helical" evidence="2">
    <location>
        <begin position="332"/>
        <end position="349"/>
    </location>
</feature>
<dbReference type="Proteomes" id="UP001597183">
    <property type="component" value="Unassembled WGS sequence"/>
</dbReference>
<feature type="transmembrane region" description="Helical" evidence="2">
    <location>
        <begin position="230"/>
        <end position="246"/>
    </location>
</feature>
<sequence length="601" mass="66445">MRPVRAADEMTDKQATEVAEDVEETTPQTPRKRWLWAETGLLLGFLALGVLVMIKLWMDPNGRVLQGNDSDHGIFLFMLAHAERVVFDGGSLFFEDRFNVPYGVNMMANTSILALALPLAPITHFFGGGVTVVLLMTLGLAGTAAAWYWVLSRPLGRSRGAAAIGAAFAGLGPAMVSHANGHVNFVNNYLLPFIVWQVLRLREPGRAWRSGVILGLLIVVQIFINEEALLFVALTLGIFAVSYAFMERAEAKRVWKRFVGGLGVAALTSGVLVAYPLWRQFFGKGTYHGQPFDPSKYVMDLVSPGAFARNSLFGIGAITRRLSVSATEDNTFWGPFGLVMIIVSIVILWRNSAMRATAIAGMVLLVMSFGPKLQVAGFRTDVPLPFALIKHLPVIDLVSVSRFAMVPSMVAGVLLAFAVDRIKEYPERRRRLFKVGMVLALVPLIPRPLPVFEGTPMPEFITAGLYKQYVPEGRTLITVPMPEVTTGRTGQRWATLNNLDYATPRGYFMGPAEPPHDNTGSWSAPSRYTSWMFKNVGRTGEVPEITPWRREQVEADMKYWRAAVLLLVPDEKHTPALRTLLVELYGQPELVGGAEIWRVNS</sequence>
<name>A0ABW4AD43_9ACTN</name>
<feature type="region of interest" description="Disordered" evidence="1">
    <location>
        <begin position="1"/>
        <end position="26"/>
    </location>
</feature>
<feature type="transmembrane region" description="Helical" evidence="2">
    <location>
        <begin position="132"/>
        <end position="151"/>
    </location>
</feature>
<dbReference type="Pfam" id="PF19830">
    <property type="entry name" value="DUF6311"/>
    <property type="match status" value="1"/>
</dbReference>
<feature type="transmembrane region" description="Helical" evidence="2">
    <location>
        <begin position="106"/>
        <end position="126"/>
    </location>
</feature>
<keyword evidence="2" id="KW-0472">Membrane</keyword>
<keyword evidence="4" id="KW-0808">Transferase</keyword>
<gene>
    <name evidence="4" type="ORF">ACFQ5G_22565</name>
</gene>
<evidence type="ECO:0000313" key="5">
    <source>
        <dbReference type="Proteomes" id="UP001597183"/>
    </source>
</evidence>
<evidence type="ECO:0000259" key="3">
    <source>
        <dbReference type="Pfam" id="PF19830"/>
    </source>
</evidence>
<dbReference type="RefSeq" id="WP_317787538.1">
    <property type="nucleotide sequence ID" value="NZ_AP028461.1"/>
</dbReference>
<evidence type="ECO:0000256" key="1">
    <source>
        <dbReference type="SAM" id="MobiDB-lite"/>
    </source>
</evidence>
<dbReference type="InterPro" id="IPR046278">
    <property type="entry name" value="DUF6311"/>
</dbReference>
<dbReference type="GO" id="GO:0016757">
    <property type="term" value="F:glycosyltransferase activity"/>
    <property type="evidence" value="ECO:0007669"/>
    <property type="project" value="UniProtKB-KW"/>
</dbReference>
<keyword evidence="2" id="KW-1133">Transmembrane helix</keyword>
<evidence type="ECO:0000256" key="2">
    <source>
        <dbReference type="SAM" id="Phobius"/>
    </source>
</evidence>
<feature type="transmembrane region" description="Helical" evidence="2">
    <location>
        <begin position="431"/>
        <end position="449"/>
    </location>
</feature>
<accession>A0ABW4AD43</accession>
<dbReference type="EC" id="2.4.-.-" evidence="4"/>
<protein>
    <submittedName>
        <fullName evidence="4">Glycosyltransferase family 87 protein</fullName>
        <ecNumber evidence="4">2.4.-.-</ecNumber>
    </submittedName>
</protein>
<reference evidence="5" key="1">
    <citation type="journal article" date="2019" name="Int. J. Syst. Evol. Microbiol.">
        <title>The Global Catalogue of Microorganisms (GCM) 10K type strain sequencing project: providing services to taxonomists for standard genome sequencing and annotation.</title>
        <authorList>
            <consortium name="The Broad Institute Genomics Platform"/>
            <consortium name="The Broad Institute Genome Sequencing Center for Infectious Disease"/>
            <person name="Wu L."/>
            <person name="Ma J."/>
        </authorList>
    </citation>
    <scope>NUCLEOTIDE SEQUENCE [LARGE SCALE GENOMIC DNA]</scope>
    <source>
        <strain evidence="5">CCM 7526</strain>
    </source>
</reference>
<evidence type="ECO:0000313" key="4">
    <source>
        <dbReference type="EMBL" id="MFD1368145.1"/>
    </source>
</evidence>
<feature type="transmembrane region" description="Helical" evidence="2">
    <location>
        <begin position="356"/>
        <end position="377"/>
    </location>
</feature>
<feature type="transmembrane region" description="Helical" evidence="2">
    <location>
        <begin position="258"/>
        <end position="278"/>
    </location>
</feature>
<comment type="caution">
    <text evidence="4">The sequence shown here is derived from an EMBL/GenBank/DDBJ whole genome shotgun (WGS) entry which is preliminary data.</text>
</comment>
<keyword evidence="2" id="KW-0812">Transmembrane</keyword>
<keyword evidence="5" id="KW-1185">Reference proteome</keyword>
<organism evidence="4 5">
    <name type="scientific">Actinoplanes sichuanensis</name>
    <dbReference type="NCBI Taxonomy" id="512349"/>
    <lineage>
        <taxon>Bacteria</taxon>
        <taxon>Bacillati</taxon>
        <taxon>Actinomycetota</taxon>
        <taxon>Actinomycetes</taxon>
        <taxon>Micromonosporales</taxon>
        <taxon>Micromonosporaceae</taxon>
        <taxon>Actinoplanes</taxon>
    </lineage>
</organism>
<dbReference type="EMBL" id="JBHTMK010000031">
    <property type="protein sequence ID" value="MFD1368145.1"/>
    <property type="molecule type" value="Genomic_DNA"/>
</dbReference>
<feature type="domain" description="DUF6311" evidence="3">
    <location>
        <begin position="92"/>
        <end position="385"/>
    </location>
</feature>
<proteinExistence type="predicted"/>
<feature type="transmembrane region" description="Helical" evidence="2">
    <location>
        <begin position="34"/>
        <end position="54"/>
    </location>
</feature>
<keyword evidence="4" id="KW-0328">Glycosyltransferase</keyword>
<feature type="transmembrane region" description="Helical" evidence="2">
    <location>
        <begin position="207"/>
        <end position="224"/>
    </location>
</feature>